<dbReference type="Proteomes" id="UP001218629">
    <property type="component" value="Chromosome"/>
</dbReference>
<dbReference type="RefSeq" id="WP_275310626.1">
    <property type="nucleotide sequence ID" value="NZ_CP095749.1"/>
</dbReference>
<accession>A0ABY8ALL4</accession>
<name>A0ABY8ALL4_9ACTN</name>
<reference evidence="1 2" key="1">
    <citation type="submission" date="2022-03" db="EMBL/GenBank/DDBJ databases">
        <title>Streptomyces yunnanensis P86,complete genome.</title>
        <authorList>
            <person name="Chen S."/>
            <person name="Zhang Q."/>
        </authorList>
    </citation>
    <scope>NUCLEOTIDE SEQUENCE [LARGE SCALE GENOMIC DNA]</scope>
    <source>
        <strain evidence="1 2">P86</strain>
    </source>
</reference>
<gene>
    <name evidence="1" type="ORF">MOV08_37665</name>
</gene>
<dbReference type="EMBL" id="CP095749">
    <property type="protein sequence ID" value="WEB44462.1"/>
    <property type="molecule type" value="Genomic_DNA"/>
</dbReference>
<sequence length="62" mass="6406">MIHAGLLVKTLVAPILHQRCAKLTGARVATTPLPPVAAAAGHRRVGADGTFVVGAALREARR</sequence>
<evidence type="ECO:0000313" key="2">
    <source>
        <dbReference type="Proteomes" id="UP001218629"/>
    </source>
</evidence>
<organism evidence="1 2">
    <name type="scientific">Streptomyces yunnanensis</name>
    <dbReference type="NCBI Taxonomy" id="156453"/>
    <lineage>
        <taxon>Bacteria</taxon>
        <taxon>Bacillati</taxon>
        <taxon>Actinomycetota</taxon>
        <taxon>Actinomycetes</taxon>
        <taxon>Kitasatosporales</taxon>
        <taxon>Streptomycetaceae</taxon>
        <taxon>Streptomyces</taxon>
    </lineage>
</organism>
<keyword evidence="2" id="KW-1185">Reference proteome</keyword>
<proteinExistence type="predicted"/>
<protein>
    <submittedName>
        <fullName evidence="1">Uncharacterized protein</fullName>
    </submittedName>
</protein>
<evidence type="ECO:0000313" key="1">
    <source>
        <dbReference type="EMBL" id="WEB44462.1"/>
    </source>
</evidence>